<name>A0ABX1K3F7_9CELL</name>
<dbReference type="Proteomes" id="UP000777774">
    <property type="component" value="Unassembled WGS sequence"/>
</dbReference>
<dbReference type="EMBL" id="JAAXOY010000284">
    <property type="protein sequence ID" value="NKY40152.1"/>
    <property type="molecule type" value="Genomic_DNA"/>
</dbReference>
<dbReference type="PRINTS" id="PR00834">
    <property type="entry name" value="PROTEASES2C"/>
</dbReference>
<keyword evidence="3" id="KW-1185">Reference proteome</keyword>
<gene>
    <name evidence="2" type="ORF">HGA02_11605</name>
</gene>
<evidence type="ECO:0000256" key="1">
    <source>
        <dbReference type="SAM" id="MobiDB-lite"/>
    </source>
</evidence>
<dbReference type="PANTHER" id="PTHR22939:SF129">
    <property type="entry name" value="SERINE PROTEASE HTRA2, MITOCHONDRIAL"/>
    <property type="match status" value="1"/>
</dbReference>
<dbReference type="InterPro" id="IPR043504">
    <property type="entry name" value="Peptidase_S1_PA_chymotrypsin"/>
</dbReference>
<protein>
    <submittedName>
        <fullName evidence="2">Trypsin-like peptidase domain-containing protein</fullName>
    </submittedName>
</protein>
<proteinExistence type="predicted"/>
<organism evidence="2 3">
    <name type="scientific">Cellulomonas septica</name>
    <dbReference type="NCBI Taxonomy" id="285080"/>
    <lineage>
        <taxon>Bacteria</taxon>
        <taxon>Bacillati</taxon>
        <taxon>Actinomycetota</taxon>
        <taxon>Actinomycetes</taxon>
        <taxon>Micrococcales</taxon>
        <taxon>Cellulomonadaceae</taxon>
        <taxon>Cellulomonas</taxon>
    </lineage>
</organism>
<dbReference type="InterPro" id="IPR009003">
    <property type="entry name" value="Peptidase_S1_PA"/>
</dbReference>
<reference evidence="2 3" key="1">
    <citation type="submission" date="2020-04" db="EMBL/GenBank/DDBJ databases">
        <title>MicrobeNet Type strains.</title>
        <authorList>
            <person name="Nicholson A.C."/>
        </authorList>
    </citation>
    <scope>NUCLEOTIDE SEQUENCE [LARGE SCALE GENOMIC DNA]</scope>
    <source>
        <strain evidence="2 3">ATCC BAA-787</strain>
    </source>
</reference>
<dbReference type="SUPFAM" id="SSF50494">
    <property type="entry name" value="Trypsin-like serine proteases"/>
    <property type="match status" value="1"/>
</dbReference>
<dbReference type="Gene3D" id="2.40.10.10">
    <property type="entry name" value="Trypsin-like serine proteases"/>
    <property type="match status" value="2"/>
</dbReference>
<feature type="region of interest" description="Disordered" evidence="1">
    <location>
        <begin position="1"/>
        <end position="30"/>
    </location>
</feature>
<dbReference type="CDD" id="cd01901">
    <property type="entry name" value="Ntn_hydrolase"/>
    <property type="match status" value="1"/>
</dbReference>
<dbReference type="PANTHER" id="PTHR22939">
    <property type="entry name" value="SERINE PROTEASE FAMILY S1C HTRA-RELATED"/>
    <property type="match status" value="1"/>
</dbReference>
<sequence length="217" mass="21723">MPAPVPSSVIPSRAPAPAPTSSGNLSPDGFDSAQRMAVRIRNIGCGSVSTGSGFAIDANTLVTNRHVVADSSALQLSTYDGRDVGATAASTAGLADLAIVRTAEPLPAAPELADADPVPGDAVTVVGYPLGQRLTITTGAVLGATTDPLNVNLGEVLVTDAPVEPGSSGSAVLDTDGRVVGVVYAKDAEGHSFVVPVSTLRAMLDDESAFTEAPTCT</sequence>
<dbReference type="InterPro" id="IPR001940">
    <property type="entry name" value="Peptidase_S1C"/>
</dbReference>
<evidence type="ECO:0000313" key="2">
    <source>
        <dbReference type="EMBL" id="NKY40152.1"/>
    </source>
</evidence>
<dbReference type="Pfam" id="PF13365">
    <property type="entry name" value="Trypsin_2"/>
    <property type="match status" value="1"/>
</dbReference>
<evidence type="ECO:0000313" key="3">
    <source>
        <dbReference type="Proteomes" id="UP000777774"/>
    </source>
</evidence>
<accession>A0ABX1K3F7</accession>
<comment type="caution">
    <text evidence="2">The sequence shown here is derived from an EMBL/GenBank/DDBJ whole genome shotgun (WGS) entry which is preliminary data.</text>
</comment>